<evidence type="ECO:0000256" key="1">
    <source>
        <dbReference type="SAM" id="Phobius"/>
    </source>
</evidence>
<keyword evidence="1" id="KW-1133">Transmembrane helix</keyword>
<comment type="caution">
    <text evidence="2">The sequence shown here is derived from an EMBL/GenBank/DDBJ whole genome shotgun (WGS) entry which is preliminary data.</text>
</comment>
<dbReference type="Proteomes" id="UP001160334">
    <property type="component" value="Unassembled WGS sequence"/>
</dbReference>
<keyword evidence="1" id="KW-0812">Transmembrane</keyword>
<evidence type="ECO:0008006" key="4">
    <source>
        <dbReference type="Google" id="ProtNLM"/>
    </source>
</evidence>
<evidence type="ECO:0000313" key="2">
    <source>
        <dbReference type="EMBL" id="MDH6282733.1"/>
    </source>
</evidence>
<sequence length="86" mass="9198">MRRKGTAAILVVLCWLAGAVVVRLGLDAVDRTPYSQTSETLYLVVAGVALLIAIGGSAAVIGYFVRTSRSHPHRRSRSTGRTDDTV</sequence>
<dbReference type="EMBL" id="JARXVC010000011">
    <property type="protein sequence ID" value="MDH6282733.1"/>
    <property type="molecule type" value="Genomic_DNA"/>
</dbReference>
<reference evidence="2 3" key="1">
    <citation type="submission" date="2023-04" db="EMBL/GenBank/DDBJ databases">
        <title>Forest soil microbial communities from Buena Vista Peninsula, Colon Province, Panama.</title>
        <authorList>
            <person name="Bouskill N."/>
        </authorList>
    </citation>
    <scope>NUCLEOTIDE SEQUENCE [LARGE SCALE GENOMIC DNA]</scope>
    <source>
        <strain evidence="2 3">CFH S0262</strain>
    </source>
</reference>
<keyword evidence="3" id="KW-1185">Reference proteome</keyword>
<keyword evidence="1" id="KW-0472">Membrane</keyword>
<dbReference type="RefSeq" id="WP_280762036.1">
    <property type="nucleotide sequence ID" value="NZ_JARXVC010000011.1"/>
</dbReference>
<protein>
    <recommendedName>
        <fullName evidence="4">DUF3955 domain-containing protein</fullName>
    </recommendedName>
</protein>
<organism evidence="2 3">
    <name type="scientific">Prescottella agglutinans</name>
    <dbReference type="NCBI Taxonomy" id="1644129"/>
    <lineage>
        <taxon>Bacteria</taxon>
        <taxon>Bacillati</taxon>
        <taxon>Actinomycetota</taxon>
        <taxon>Actinomycetes</taxon>
        <taxon>Mycobacteriales</taxon>
        <taxon>Nocardiaceae</taxon>
        <taxon>Prescottella</taxon>
    </lineage>
</organism>
<name>A0ABT6MEI8_9NOCA</name>
<evidence type="ECO:0000313" key="3">
    <source>
        <dbReference type="Proteomes" id="UP001160334"/>
    </source>
</evidence>
<feature type="transmembrane region" description="Helical" evidence="1">
    <location>
        <begin position="41"/>
        <end position="65"/>
    </location>
</feature>
<accession>A0ABT6MEI8</accession>
<gene>
    <name evidence="2" type="ORF">M2280_003970</name>
</gene>
<proteinExistence type="predicted"/>